<evidence type="ECO:0000256" key="6">
    <source>
        <dbReference type="SAM" id="Phobius"/>
    </source>
</evidence>
<evidence type="ECO:0000313" key="8">
    <source>
        <dbReference type="EMBL" id="PMB66034.1"/>
    </source>
</evidence>
<dbReference type="PANTHER" id="PTHR33048">
    <property type="entry name" value="PTH11-LIKE INTEGRAL MEMBRANE PROTEIN (AFU_ORTHOLOGUE AFUA_5G11245)"/>
    <property type="match status" value="1"/>
</dbReference>
<dbReference type="InterPro" id="IPR052337">
    <property type="entry name" value="SAT4-like"/>
</dbReference>
<keyword evidence="2 6" id="KW-0812">Transmembrane</keyword>
<keyword evidence="4 6" id="KW-0472">Membrane</keyword>
<comment type="caution">
    <text evidence="8">The sequence shown here is derived from an EMBL/GenBank/DDBJ whole genome shotgun (WGS) entry which is preliminary data.</text>
</comment>
<accession>A0A2N6NFK5</accession>
<evidence type="ECO:0000256" key="5">
    <source>
        <dbReference type="ARBA" id="ARBA00038359"/>
    </source>
</evidence>
<feature type="transmembrane region" description="Helical" evidence="6">
    <location>
        <begin position="189"/>
        <end position="209"/>
    </location>
</feature>
<dbReference type="GO" id="GO:0016020">
    <property type="term" value="C:membrane"/>
    <property type="evidence" value="ECO:0007669"/>
    <property type="project" value="UniProtKB-SubCell"/>
</dbReference>
<evidence type="ECO:0000313" key="9">
    <source>
        <dbReference type="Proteomes" id="UP000235728"/>
    </source>
</evidence>
<feature type="transmembrane region" description="Helical" evidence="6">
    <location>
        <begin position="138"/>
        <end position="169"/>
    </location>
</feature>
<organism evidence="8 9">
    <name type="scientific">Beauveria bassiana</name>
    <name type="common">White muscardine disease fungus</name>
    <name type="synonym">Tritirachium shiotae</name>
    <dbReference type="NCBI Taxonomy" id="176275"/>
    <lineage>
        <taxon>Eukaryota</taxon>
        <taxon>Fungi</taxon>
        <taxon>Dikarya</taxon>
        <taxon>Ascomycota</taxon>
        <taxon>Pezizomycotina</taxon>
        <taxon>Sordariomycetes</taxon>
        <taxon>Hypocreomycetidae</taxon>
        <taxon>Hypocreales</taxon>
        <taxon>Cordycipitaceae</taxon>
        <taxon>Beauveria</taxon>
    </lineage>
</organism>
<feature type="transmembrane region" description="Helical" evidence="6">
    <location>
        <begin position="27"/>
        <end position="48"/>
    </location>
</feature>
<gene>
    <name evidence="8" type="ORF">BM221_008235</name>
</gene>
<protein>
    <recommendedName>
        <fullName evidence="7">Rhodopsin domain-containing protein</fullName>
    </recommendedName>
</protein>
<dbReference type="PANTHER" id="PTHR33048:SF47">
    <property type="entry name" value="INTEGRAL MEMBRANE PROTEIN-RELATED"/>
    <property type="match status" value="1"/>
</dbReference>
<evidence type="ECO:0000259" key="7">
    <source>
        <dbReference type="Pfam" id="PF20684"/>
    </source>
</evidence>
<dbReference type="AlphaFoldDB" id="A0A2N6NFK5"/>
<proteinExistence type="inferred from homology"/>
<dbReference type="OMA" id="WLGQKFW"/>
<sequence>MHRSHWNRTSALEMPHSPFEERWRSTLSAVSLTFGILASAVFALRVYASRSASCKMRAEDVLMGISVVLMWGTVASVLMKAYNGIGLPGWQIPPEQKHLLNLGSFLVPKFWASSTACCKVAIILFLRRVVGFTRSINTTLVVVAVVSVLWAVAAILFSTFVCMPISFYWDKSSHNGHCMPKDHYLLGNIVFAVMNMVGDITILVIPLPTLWKSQMPNKQKIAITGVLSIGLILMRVVQFFYFDLDHISTSSALETLWTTLENEFAVICGCAPQLAPLFRGLQSSRSCKTKSSGYAGMYDTSVLGKHAKMSIIHTTVSGTAAGEAIPGLRTVMRDGRSSSEVELKGIEQSIKKYRQMDADIMVQGVC</sequence>
<name>A0A2N6NFK5_BEABA</name>
<dbReference type="InterPro" id="IPR049326">
    <property type="entry name" value="Rhodopsin_dom_fungi"/>
</dbReference>
<dbReference type="Proteomes" id="UP000235728">
    <property type="component" value="Unassembled WGS sequence"/>
</dbReference>
<dbReference type="EMBL" id="MRVG01000009">
    <property type="protein sequence ID" value="PMB66034.1"/>
    <property type="molecule type" value="Genomic_DNA"/>
</dbReference>
<evidence type="ECO:0000256" key="2">
    <source>
        <dbReference type="ARBA" id="ARBA00022692"/>
    </source>
</evidence>
<comment type="similarity">
    <text evidence="5">Belongs to the SAT4 family.</text>
</comment>
<comment type="subcellular location">
    <subcellularLocation>
        <location evidence="1">Membrane</location>
        <topology evidence="1">Multi-pass membrane protein</topology>
    </subcellularLocation>
</comment>
<reference evidence="8 9" key="1">
    <citation type="journal article" date="2016" name="Appl. Microbiol. Biotechnol.">
        <title>Characterization of T-DNA insertion mutants with decreased virulence in the entomopathogenic fungus Beauveria bassiana JEF-007.</title>
        <authorList>
            <person name="Kim S."/>
            <person name="Lee S.J."/>
            <person name="Nai Y.S."/>
            <person name="Yu J.S."/>
            <person name="Lee M.R."/>
            <person name="Yang Y.T."/>
            <person name="Kim J.S."/>
        </authorList>
    </citation>
    <scope>NUCLEOTIDE SEQUENCE [LARGE SCALE GENOMIC DNA]</scope>
    <source>
        <strain evidence="8 9">JEF-007</strain>
    </source>
</reference>
<evidence type="ECO:0000256" key="1">
    <source>
        <dbReference type="ARBA" id="ARBA00004141"/>
    </source>
</evidence>
<evidence type="ECO:0000256" key="3">
    <source>
        <dbReference type="ARBA" id="ARBA00022989"/>
    </source>
</evidence>
<feature type="transmembrane region" description="Helical" evidence="6">
    <location>
        <begin position="102"/>
        <end position="126"/>
    </location>
</feature>
<keyword evidence="3 6" id="KW-1133">Transmembrane helix</keyword>
<feature type="transmembrane region" description="Helical" evidence="6">
    <location>
        <begin position="221"/>
        <end position="242"/>
    </location>
</feature>
<feature type="domain" description="Rhodopsin" evidence="7">
    <location>
        <begin position="44"/>
        <end position="279"/>
    </location>
</feature>
<feature type="transmembrane region" description="Helical" evidence="6">
    <location>
        <begin position="60"/>
        <end position="82"/>
    </location>
</feature>
<evidence type="ECO:0000256" key="4">
    <source>
        <dbReference type="ARBA" id="ARBA00023136"/>
    </source>
</evidence>
<dbReference type="Pfam" id="PF20684">
    <property type="entry name" value="Fung_rhodopsin"/>
    <property type="match status" value="1"/>
</dbReference>